<name>A0A6P2HN00_9BURK</name>
<dbReference type="SUPFAM" id="SSF48452">
    <property type="entry name" value="TPR-like"/>
    <property type="match status" value="1"/>
</dbReference>
<evidence type="ECO:0000313" key="1">
    <source>
        <dbReference type="EMBL" id="VWB18012.1"/>
    </source>
</evidence>
<reference evidence="1 2" key="1">
    <citation type="submission" date="2019-09" db="EMBL/GenBank/DDBJ databases">
        <authorList>
            <person name="Depoorter E."/>
        </authorList>
    </citation>
    <scope>NUCLEOTIDE SEQUENCE [LARGE SCALE GENOMIC DNA]</scope>
    <source>
        <strain evidence="1">LMG 24064</strain>
    </source>
</reference>
<dbReference type="Pfam" id="PF09613">
    <property type="entry name" value="HrpB1_HrpK"/>
    <property type="match status" value="1"/>
</dbReference>
<proteinExistence type="predicted"/>
<dbReference type="EMBL" id="CABVPL010000003">
    <property type="protein sequence ID" value="VWB18012.1"/>
    <property type="molecule type" value="Genomic_DNA"/>
</dbReference>
<dbReference type="InterPro" id="IPR011990">
    <property type="entry name" value="TPR-like_helical_dom_sf"/>
</dbReference>
<sequence length="125" mass="14106">MRTVTSMMELLTELPADAPAIAQAIIEHIEANELDEAEALLARMHDVYPETREVHVFAVTIALVRGRPHDAWQIVNGLPDDRAPELKAICLKVLDDPSWHGYATAHEDSTDPYVRVAMRRLLERN</sequence>
<organism evidence="1 2">
    <name type="scientific">Burkholderia latens</name>
    <dbReference type="NCBI Taxonomy" id="488446"/>
    <lineage>
        <taxon>Bacteria</taxon>
        <taxon>Pseudomonadati</taxon>
        <taxon>Pseudomonadota</taxon>
        <taxon>Betaproteobacteria</taxon>
        <taxon>Burkholderiales</taxon>
        <taxon>Burkholderiaceae</taxon>
        <taxon>Burkholderia</taxon>
        <taxon>Burkholderia cepacia complex</taxon>
    </lineage>
</organism>
<dbReference type="InterPro" id="IPR013394">
    <property type="entry name" value="T3SS_HrpB1/HrpK"/>
</dbReference>
<protein>
    <submittedName>
        <fullName evidence="1">Uncharacterized protein</fullName>
    </submittedName>
</protein>
<dbReference type="AlphaFoldDB" id="A0A6P2HN00"/>
<evidence type="ECO:0000313" key="2">
    <source>
        <dbReference type="Proteomes" id="UP000494222"/>
    </source>
</evidence>
<dbReference type="Proteomes" id="UP000494222">
    <property type="component" value="Unassembled WGS sequence"/>
</dbReference>
<accession>A0A6P2HN00</accession>
<gene>
    <name evidence="1" type="ORF">BLA24064_00676</name>
</gene>